<feature type="compositionally biased region" description="Acidic residues" evidence="1">
    <location>
        <begin position="537"/>
        <end position="547"/>
    </location>
</feature>
<dbReference type="OMA" id="IPLLWIR"/>
<feature type="compositionally biased region" description="Low complexity" evidence="1">
    <location>
        <begin position="2067"/>
        <end position="2099"/>
    </location>
</feature>
<sequence>MDYRFVLKQQELYIHIDMDKERIEGNTVMNISLYMPIYYLYDEEDFIKNNYNINKLKIRKEEKDKKKQVKEIFLQQDVCYKKFCEMKKEKKLFVILQIPHNINSSSYYDIELNNKVHDKYYIIYNSSHSASSYDKINKKTEDNNINEAKHMNVYNNNENYMVKKNTKNVSCNKEEDELILPNNLKEKDDKNTTSYENDDKNTTSYENDDKNTTNYENDDNIIYNNMPYDEYREECMSVERRDFELQDTLNIADYVSLNKYVDENYMKENNYMFINIDQEILDKEKDKNYKNFLHFCNNDRYVITNTNEYNIKINFIIGLKFSFYNLNSYYNKTYFNKKNEHNLLITLQNYSKENTWFPTLSKFDSIYSKCSWLTMFKIHKPYFIISSNTLIGIYEEKYEHEYVNKDERYGETINKKELERNCFVYKTTNKYAKLFPHQICVFAGTFDFLHLNNLNFKGFEKINYDFLYKYENMYKNNKMYNSIEQYNKYKYKNFNYKNKYNLFKGEKKKNQNGYFVRNDLNGSGKRKRTNSQHLYYEDSDSLNEDDNMGSRMNVALKNDINNNENNDNNNNENNDNNNNENNDNNNNENNDNNNENNDDNNYNNYNNNEPFEDNLSNDEKYSQVKKRKTDMSSFSLITKKSYDNQNEGMCNYIKRNDYKKKIESFINMERQKCNNIKYKNLFEHNKKEVDADDEITYHYQKINDKRVPNIYIFSVKDYKNELIYTNLHIGYILRNFLDISKEDFPYDNLIILYLPIEFCELPSFFYNSENIESSFSCHIYDDIKNGYNLFSNSNILNYKIIEPYIYMKNNKFFIFGNVLIFPTSILHNIYDVLFNMNIFSYKIIIAEGLLSLCLQNYTDTMKNENIYFLYMLKSFMLQKFIETMFGNVEINVIFYELRERYCSLVELLGDINLFHSYEENKNNISQEFPSHYIFNNLFYLKCFLCVRIFFNILKNFPFCNTIHQYCFFLFFNYFKSKGKVIQSTKFWKKVFNECTRRYIENYKQLPKNKFKIKSPDFNISSNDLKSEEHEQYQLFEKYYVDFFKTYIKGYGICQYILTFNIHLQRKGTSMDNFNFLFSQNTINPFEFVDRNYHSNYFLADLSSMIIYDLLELHSYLSIKNGTEDIIKKKNLLCEHMDKIYFDKLLDVPCSDIFYNMEETYLLFLKKNFYQIDHFYDAYDRENINSKYVKVINKYIIKRNKNFVLIKKRIMNLMKRDNIHIRGYLRDDVLRNKKCHKKKKDHRVNSLSVKLINNKPMKEEREKHAESIGLLDYDKELKGEVPEEHNDDNNDDDNNDDDNNNDDNNNDDNNNDDNNNDDNNNDDNNNDDNNNDDNNNDNNNNDDNNNDNNNNDDNNNDNNNNDDNNNDNNNYDDNNNDNNNYDNNNSSCKNHINNNSYYHENAPFPFYYKKIDQDHEDVLIQEEDQRNEKFTTEIKKKKEKKNKRKRIIYMLSILRMNKLLNMFKIIIKGKKEKKIQNYMYKKLKRCMSEDIQKEVLKRMQKKMKRMLTKEIEKNRRKEDIDGTYKRKKNVSSFYSINIRNEKWRKRMKSNKGYILKKKQELINLPYSNFDSLDLIGRDGNFYLGFGYVGSDSLLLSTGKGNLYKNIIAYQKYKNYNLQKLSEICIDKHNICEYNTSPFYTSCIYPQWKTIFRLYYYLLLLKKIEKKKKKCLTFSNEINLKRHDVHILDLDDHTKEYIENYLNPCVLNNIPISVDEHKFFLCYLKIEIIEDDGIRIVKKNLVNNITPTRFSVNARPEKGRKKVAFKHESVFMNSNEDILNRNSLNRSDNFINKTVKFVGYTNDSDKYMIEYCKQKILKKDKSLLCLDNRKLVAKICSKNKIPILWIRIDNDFVLLGRIRRSQSISMWIQQLYNDNNVLSQLESSFALAFIPFFFLNKNVFSNYNEFKGNYYNNVFAQHDDISNHNINYNDDNNNDNNDNNDYDDYVDMNNNNNNNNNNINNNNINVDINHDHMNHHTYESKDNIAESSLNFINEVLNKKKNKKSNIHLTTNINTKRGSLNMKLNNNVNNTMIIQNDMLTKHANKKNKMLNNILDADFMDTTNMHMENITINNDDNTTNSILFNNNNNNGEGNNNNGDGNNNNDDDNHNNNKKNNSLNGDNEKNIHYLNFKGGHRNSRHIINYYHNKKDVLLNNVLDEDENDLLKMDKGSTQNSSLSNMSDNYDYNYCSSTIIDFNDELNNSLLNYSPPSYKRNNYAYKDKCQNNISINNILINVEVIKCLYKSIINDSLHYIVKIRCIYSLCFIHNKYIYTQKIIQNLFLEYINSYYDNNLNQKKCLHAFYIALSLLRNKKNRTPKIVISLLLQKCSNFILSLNINDLHSSNDNIKNTYPVNQFKKNLFSYTTKHEHDRLLKEKCNMPSKDAHPDLYPPSTCIKINKTGNNKDENNSGMGKKEKNNTLDEEYEPTCDIKSNDDIIKNIIRITGKDLKKKNAYDDNKEEYTNNHTFYSNYNNINSVNTGKQNTVPYDNMEYLYDKKEIIKKEENEDIKMILECLGNIKIKYEYTLHLFNIEYMLHNYNGMDNKEPIFHKYVSFIKRKNHIYNIDMKYIKRKKKNKRKKKKYIYDAYDFYDIHIYDNNKKLENHFLKLKRSKTEYIQELIHLLFVIFQLKKLALNKSTISNSIIIILIRAICRNTNLLYLFKNKLFYENKYFFDICEYILYNPYIIETSYIHILRNQINNNIIYFTQILRTTIYLILKGDIRVFQIFYISKNKKNVNEYKTDILKKGEKKESYKIHPFSLNNKENFFLCSTYTNYIEKKVICSHLLNIFAAFQMCFEIIRKYKNAELEMLIWNNIYNLLLIFQQKCPFFFLPFSKNYNKYFKHYQKKKYSIFEFYYLLYGLNKINEYEKYNLSKKYIYEYDHINNEIFLNNKEIFNHPDIKNIMNRKNYSHSLSYSNKSYIIYKYNIIGYIKLIHILKSVRSSKKLKKKYFVQITYINYIVKYIHTFLKNLIINISNTNINYYKNAILYDVKNIFLFFYGYGIPPCHIKRNPPIYKPHYNQLNNMTNKGVQLNDLVRFLRTYYDNNKLLEWKTVASEFVNVLKNMKELELFVDSPTISLHNFKFEKENIWLTLISAKLRNDIYKLPMDLKRDIVLLLKNIRSMDLCLNTNNYENVNNIFTVCWIIIVRIFQNYEKNKNI</sequence>
<protein>
    <submittedName>
        <fullName evidence="2">Uncharacterized protein</fullName>
    </submittedName>
</protein>
<dbReference type="OrthoDB" id="21449at2759"/>
<dbReference type="InterPro" id="IPR038841">
    <property type="entry name" value="PF07_0086"/>
</dbReference>
<organism evidence="2 3">
    <name type="scientific">Plasmodium falciparum (isolate Camp / Malaysia)</name>
    <dbReference type="NCBI Taxonomy" id="5835"/>
    <lineage>
        <taxon>Eukaryota</taxon>
        <taxon>Sar</taxon>
        <taxon>Alveolata</taxon>
        <taxon>Apicomplexa</taxon>
        <taxon>Aconoidasida</taxon>
        <taxon>Haemosporida</taxon>
        <taxon>Plasmodiidae</taxon>
        <taxon>Plasmodium</taxon>
        <taxon>Plasmodium (Laverania)</taxon>
    </lineage>
</organism>
<feature type="compositionally biased region" description="Low complexity" evidence="1">
    <location>
        <begin position="1335"/>
        <end position="1393"/>
    </location>
</feature>
<evidence type="ECO:0000313" key="3">
    <source>
        <dbReference type="Proteomes" id="UP000030694"/>
    </source>
</evidence>
<feature type="region of interest" description="Disordered" evidence="1">
    <location>
        <begin position="2067"/>
        <end position="2120"/>
    </location>
</feature>
<feature type="compositionally biased region" description="Acidic residues" evidence="1">
    <location>
        <begin position="1288"/>
        <end position="1334"/>
    </location>
</feature>
<dbReference type="PANTHER" id="PTHR34740">
    <property type="entry name" value="FINGER, C3HC4 TYPE, PUTATIVE-RELATED-RELATED"/>
    <property type="match status" value="1"/>
</dbReference>
<dbReference type="Proteomes" id="UP000030694">
    <property type="component" value="Unassembled WGS sequence"/>
</dbReference>
<dbReference type="EMBL" id="KI927505">
    <property type="protein sequence ID" value="ETW62335.1"/>
    <property type="molecule type" value="Genomic_DNA"/>
</dbReference>
<name>A0A024XB75_PLAFC</name>
<feature type="region of interest" description="Disordered" evidence="1">
    <location>
        <begin position="1234"/>
        <end position="1393"/>
    </location>
</feature>
<evidence type="ECO:0000256" key="1">
    <source>
        <dbReference type="SAM" id="MobiDB-lite"/>
    </source>
</evidence>
<reference evidence="2 3" key="1">
    <citation type="submission" date="2013-02" db="EMBL/GenBank/DDBJ databases">
        <title>The Genome Annotation of Plasmodium falciparum CAMP/Malaysia.</title>
        <authorList>
            <consortium name="The Broad Institute Genome Sequencing Platform"/>
            <consortium name="The Broad Institute Genome Sequencing Center for Infectious Disease"/>
            <person name="Neafsey D."/>
            <person name="Hoffman S."/>
            <person name="Volkman S."/>
            <person name="Rosenthal P."/>
            <person name="Walker B."/>
            <person name="Young S.K."/>
            <person name="Zeng Q."/>
            <person name="Gargeya S."/>
            <person name="Fitzgerald M."/>
            <person name="Haas B."/>
            <person name="Abouelleil A."/>
            <person name="Allen A.W."/>
            <person name="Alvarado L."/>
            <person name="Arachchi H.M."/>
            <person name="Berlin A.M."/>
            <person name="Chapman S.B."/>
            <person name="Gainer-Dewar J."/>
            <person name="Goldberg J."/>
            <person name="Griggs A."/>
            <person name="Gujja S."/>
            <person name="Hansen M."/>
            <person name="Howarth C."/>
            <person name="Imamovic A."/>
            <person name="Ireland A."/>
            <person name="Larimer J."/>
            <person name="McCowan C."/>
            <person name="Murphy C."/>
            <person name="Pearson M."/>
            <person name="Poon T.W."/>
            <person name="Priest M."/>
            <person name="Roberts A."/>
            <person name="Saif S."/>
            <person name="Shea T."/>
            <person name="Sisk P."/>
            <person name="Sykes S."/>
            <person name="Wortman J."/>
            <person name="Nusbaum C."/>
            <person name="Birren B."/>
        </authorList>
    </citation>
    <scope>NUCLEOTIDE SEQUENCE [LARGE SCALE GENOMIC DNA]</scope>
    <source>
        <strain evidence="2 3">CAMP/Malaysia</strain>
    </source>
</reference>
<accession>A0A024XB75</accession>
<feature type="compositionally biased region" description="Basic and acidic residues" evidence="1">
    <location>
        <begin position="2398"/>
        <end position="2415"/>
    </location>
</feature>
<evidence type="ECO:0000313" key="2">
    <source>
        <dbReference type="EMBL" id="ETW62335.1"/>
    </source>
</evidence>
<dbReference type="PANTHER" id="PTHR34740:SF5">
    <property type="entry name" value="POLYMERASE NUCLEOTIDYL TRANSFERASE DOMAIN-CONTAINING PROTEIN"/>
    <property type="match status" value="1"/>
</dbReference>
<feature type="compositionally biased region" description="Basic and acidic residues" evidence="1">
    <location>
        <begin position="184"/>
        <end position="211"/>
    </location>
</feature>
<feature type="compositionally biased region" description="Low complexity" evidence="1">
    <location>
        <begin position="561"/>
        <end position="609"/>
    </location>
</feature>
<feature type="compositionally biased region" description="Basic and acidic residues" evidence="1">
    <location>
        <begin position="1255"/>
        <end position="1287"/>
    </location>
</feature>
<feature type="region of interest" description="Disordered" evidence="1">
    <location>
        <begin position="2391"/>
        <end position="2417"/>
    </location>
</feature>
<proteinExistence type="predicted"/>
<reference evidence="2 3" key="2">
    <citation type="submission" date="2013-02" db="EMBL/GenBank/DDBJ databases">
        <title>The Genome Sequence of Plasmodium falciparum CAMP/Malaysia.</title>
        <authorList>
            <consortium name="The Broad Institute Genome Sequencing Platform"/>
            <consortium name="The Broad Institute Genome Sequencing Center for Infectious Disease"/>
            <person name="Neafsey D."/>
            <person name="Cheeseman I."/>
            <person name="Volkman S."/>
            <person name="Adams J."/>
            <person name="Walker B."/>
            <person name="Young S.K."/>
            <person name="Zeng Q."/>
            <person name="Gargeya S."/>
            <person name="Fitzgerald M."/>
            <person name="Haas B."/>
            <person name="Abouelleil A."/>
            <person name="Alvarado L."/>
            <person name="Arachchi H.M."/>
            <person name="Berlin A.M."/>
            <person name="Chapman S.B."/>
            <person name="Dewar J."/>
            <person name="Goldberg J."/>
            <person name="Griggs A."/>
            <person name="Gujja S."/>
            <person name="Hansen M."/>
            <person name="Howarth C."/>
            <person name="Imamovic A."/>
            <person name="Larimer J."/>
            <person name="McCowan C."/>
            <person name="Murphy C."/>
            <person name="Neiman D."/>
            <person name="Pearson M."/>
            <person name="Priest M."/>
            <person name="Roberts A."/>
            <person name="Saif S."/>
            <person name="Shea T."/>
            <person name="Sisk P."/>
            <person name="Sykes S."/>
            <person name="Wortman J."/>
            <person name="Nusbaum C."/>
            <person name="Birren B."/>
        </authorList>
    </citation>
    <scope>NUCLEOTIDE SEQUENCE [LARGE SCALE GENOMIC DNA]</scope>
    <source>
        <strain evidence="2 3">CAMP/Malaysia</strain>
    </source>
</reference>
<gene>
    <name evidence="2" type="ORF">PFMC_01806</name>
</gene>
<feature type="region of interest" description="Disordered" evidence="1">
    <location>
        <begin position="514"/>
        <end position="630"/>
    </location>
</feature>
<feature type="region of interest" description="Disordered" evidence="1">
    <location>
        <begin position="175"/>
        <end position="218"/>
    </location>
</feature>